<dbReference type="SMART" id="SM00490">
    <property type="entry name" value="HELICc"/>
    <property type="match status" value="1"/>
</dbReference>
<dbReference type="Pfam" id="PF07717">
    <property type="entry name" value="OB_NTP_bind"/>
    <property type="match status" value="1"/>
</dbReference>
<dbReference type="Proteomes" id="UP000636800">
    <property type="component" value="Chromosome 2"/>
</dbReference>
<dbReference type="InterPro" id="IPR011545">
    <property type="entry name" value="DEAD/DEAH_box_helicase_dom"/>
</dbReference>
<evidence type="ECO:0000256" key="8">
    <source>
        <dbReference type="ARBA" id="ARBA00022840"/>
    </source>
</evidence>
<name>A0A835RUZ7_VANPL</name>
<keyword evidence="10" id="KW-0809">Transit peptide</keyword>
<dbReference type="EC" id="3.6.4.13" evidence="2"/>
<evidence type="ECO:0000256" key="9">
    <source>
        <dbReference type="ARBA" id="ARBA00022884"/>
    </source>
</evidence>
<dbReference type="InterPro" id="IPR007502">
    <property type="entry name" value="Helicase-assoc_dom"/>
</dbReference>
<evidence type="ECO:0000256" key="2">
    <source>
        <dbReference type="ARBA" id="ARBA00012552"/>
    </source>
</evidence>
<proteinExistence type="inferred from homology"/>
<feature type="domain" description="Helicase C-terminal" evidence="15">
    <location>
        <begin position="900"/>
        <end position="1075"/>
    </location>
</feature>
<dbReference type="EMBL" id="JADCNL010000002">
    <property type="protein sequence ID" value="KAG0492302.1"/>
    <property type="molecule type" value="Genomic_DNA"/>
</dbReference>
<dbReference type="Pfam" id="PF00270">
    <property type="entry name" value="DEAD"/>
    <property type="match status" value="1"/>
</dbReference>
<evidence type="ECO:0000313" key="16">
    <source>
        <dbReference type="EMBL" id="KAG0492302.1"/>
    </source>
</evidence>
<dbReference type="SMART" id="SM00487">
    <property type="entry name" value="DEXDc"/>
    <property type="match status" value="1"/>
</dbReference>
<evidence type="ECO:0000256" key="11">
    <source>
        <dbReference type="ARBA" id="ARBA00047984"/>
    </source>
</evidence>
<evidence type="ECO:0000313" key="17">
    <source>
        <dbReference type="Proteomes" id="UP000636800"/>
    </source>
</evidence>
<dbReference type="InterPro" id="IPR011709">
    <property type="entry name" value="DEAD-box_helicase_OB_fold"/>
</dbReference>
<dbReference type="CDD" id="cd18791">
    <property type="entry name" value="SF2_C_RHA"/>
    <property type="match status" value="1"/>
</dbReference>
<evidence type="ECO:0000256" key="4">
    <source>
        <dbReference type="ARBA" id="ARBA00022640"/>
    </source>
</evidence>
<comment type="caution">
    <text evidence="16">The sequence shown here is derived from an EMBL/GenBank/DDBJ whole genome shotgun (WGS) entry which is preliminary data.</text>
</comment>
<dbReference type="FunFam" id="1.20.120.1080:FF:000002">
    <property type="entry name" value="Putative ATP-dependent RNA helicase DHX36"/>
    <property type="match status" value="1"/>
</dbReference>
<dbReference type="PANTHER" id="PTHR18934:SF246">
    <property type="entry name" value="DEXH-BOX ATP-DEPENDENT RNA HELICASE DEXH4, CHLOROPLASTIC-RELATED"/>
    <property type="match status" value="1"/>
</dbReference>
<evidence type="ECO:0000256" key="6">
    <source>
        <dbReference type="ARBA" id="ARBA00022801"/>
    </source>
</evidence>
<feature type="domain" description="Helicase ATP-binding" evidence="14">
    <location>
        <begin position="619"/>
        <end position="797"/>
    </location>
</feature>
<accession>A0A835RUZ7</accession>
<dbReference type="InterPro" id="IPR056890">
    <property type="entry name" value="UBA_DHX29-like"/>
</dbReference>
<keyword evidence="4" id="KW-0934">Plastid</keyword>
<dbReference type="InterPro" id="IPR001650">
    <property type="entry name" value="Helicase_C-like"/>
</dbReference>
<organism evidence="16 17">
    <name type="scientific">Vanilla planifolia</name>
    <name type="common">Vanilla</name>
    <dbReference type="NCBI Taxonomy" id="51239"/>
    <lineage>
        <taxon>Eukaryota</taxon>
        <taxon>Viridiplantae</taxon>
        <taxon>Streptophyta</taxon>
        <taxon>Embryophyta</taxon>
        <taxon>Tracheophyta</taxon>
        <taxon>Spermatophyta</taxon>
        <taxon>Magnoliopsida</taxon>
        <taxon>Liliopsida</taxon>
        <taxon>Asparagales</taxon>
        <taxon>Orchidaceae</taxon>
        <taxon>Vanilloideae</taxon>
        <taxon>Vanilleae</taxon>
        <taxon>Vanilla</taxon>
    </lineage>
</organism>
<protein>
    <recommendedName>
        <fullName evidence="2">RNA helicase</fullName>
        <ecNumber evidence="2">3.6.4.13</ecNumber>
    </recommendedName>
</protein>
<dbReference type="Pfam" id="PF26026">
    <property type="entry name" value="RNA_hel_CTD"/>
    <property type="match status" value="1"/>
</dbReference>
<dbReference type="PANTHER" id="PTHR18934">
    <property type="entry name" value="ATP-DEPENDENT RNA HELICASE"/>
    <property type="match status" value="1"/>
</dbReference>
<dbReference type="GO" id="GO:0009507">
    <property type="term" value="C:chloroplast"/>
    <property type="evidence" value="ECO:0007669"/>
    <property type="project" value="UniProtKB-SubCell"/>
</dbReference>
<evidence type="ECO:0000256" key="1">
    <source>
        <dbReference type="ARBA" id="ARBA00004229"/>
    </source>
</evidence>
<evidence type="ECO:0000259" key="14">
    <source>
        <dbReference type="PROSITE" id="PS51192"/>
    </source>
</evidence>
<dbReference type="PROSITE" id="PS51192">
    <property type="entry name" value="HELICASE_ATP_BIND_1"/>
    <property type="match status" value="1"/>
</dbReference>
<dbReference type="InterPro" id="IPR014001">
    <property type="entry name" value="Helicase_ATP-bd"/>
</dbReference>
<comment type="subcellular location">
    <subcellularLocation>
        <location evidence="1">Plastid</location>
        <location evidence="1">Chloroplast</location>
    </subcellularLocation>
</comment>
<gene>
    <name evidence="16" type="ORF">HPP92_005700</name>
</gene>
<dbReference type="GO" id="GO:0016787">
    <property type="term" value="F:hydrolase activity"/>
    <property type="evidence" value="ECO:0007669"/>
    <property type="project" value="UniProtKB-KW"/>
</dbReference>
<sequence>MAPKKKLQQKDHANPPSKSKGHPADSKNAPKLQISAENERRIRRLLLNTERLPSDASTPATLAGGNAVASHSQKAKRLRSVYDKLSLEGFTPDQIEQALSVLNEGATLESALDWLCLNIPGNELPLKFSSGAAPSIAVGDRSVRIISTAREDWAPAERSTVELEEGAFGASYRVKGKKDEFSLDCGKSSQVEWIRQYLEQQDQKEEEEEKQKEVCEVDPSSHAFSITEEYRHARLEALLAKQRGDHASQKHFSEIIFKLKKEFALLGLSEDVLESELQGEISNLKMQDMPSNSLQFISSLTKPQDDAKLKSKNAIVYIDGSASSEEIGHAIPISEECEKNDVEELELDNLFLEDPSFGRASPPEFLGNQKKEKPLQPAYLYTLGSIDDLWKKGDPQRFPKAVLQKVCQRLRWEAPKYNRLSAKVNKFLYAVSILRAASGHGRSRKSGGLITFNLPSQDEALRSSEEAQNAIAAFALCQLFPDFPFDKLLLEPYASMIIKWLQEDDFSTRIEDAEDSRRAGFVHSLLSVGGSQTTTSINNKDESLHWEMTVDHDLDNDIECCSTLGNAKMLSFDGLSPQEQVESNLLIDKLENKLKNPKYMSMLEIRASLPIAKLKDNILQTLNECDVIVVSGETGSGKTTQVPQFFLDDMIRSGFGANCNVICTQPRRIAAISVAERVSDERCESYPGSEGSLVGYQVRLDAARNKRTKLLFCTTGVLLRKLAGDKDLAGVTHVIVDEVHERSLLGDFLLTILKNIIKRQSLCNRSRSKLKVILMSATVDSNLFSRYFGNCPIIKVEGRTHPVSVVYLEDIYEKLEYRIPLDSMVSGAFLNNNRGRKLAKSFVDKRKAKRDLVISSWGDDTLLSEGYVNPHYVHDRYQSYNERTQLNLKSLNEEIIDFDLLEDLIHHIHETFPPGAILVFLPGVAEIDLLVDKLTASFRFRGQSSDWVLPLHSMLASTDQHKVFLTPPENIRKVIISTDIAETSITINDVIYVVDTGKHKESHFNPQKRLCSMVEEWISQANAKQRRGRAGRIKPGICFCLYTRHRFEKLMRPFQVPEMLRMALTDLCLQIKSLALGDIKSFLMEAIEPPGEEAIGSAIDLLYKVGAFEGCEELSPLGRHLAKLPVDVLVGKTMLYGAIFGCLSPVLSIAAFMSHKSPFIYPKDEKHNVMRAKLTLLAYDLDGGNVSGENSRQSDHLLLVIAYNRWAKILRENGSNAAYRFCHSFYLNSSVMYTVREMRLQLGSLLADIGLIGLPNSFQGNGKRNDKLESWFSDMRQPFNMHAKHSSVIKSILCAGLYPNVAASVEGIIGVPMSSQKGLSTGVSANNHSVWFDGKREVYLHPSSVNSNPKGYHHPFLVFLEKVETSKVFLRDISIVSPYSLLLFGGSIQVQHQTGLVIIDNWLKLTAPAQTAVLFKEFRLTLNSVLKELIRTPKMVTISNNEVVISIIHLLLQEGDS</sequence>
<keyword evidence="17" id="KW-1185">Reference proteome</keyword>
<dbReference type="GO" id="GO:0005524">
    <property type="term" value="F:ATP binding"/>
    <property type="evidence" value="ECO:0007669"/>
    <property type="project" value="UniProtKB-KW"/>
</dbReference>
<keyword evidence="3" id="KW-0150">Chloroplast</keyword>
<dbReference type="SUPFAM" id="SSF52540">
    <property type="entry name" value="P-loop containing nucleoside triphosphate hydrolases"/>
    <property type="match status" value="1"/>
</dbReference>
<dbReference type="Pfam" id="PF24899">
    <property type="entry name" value="UBA_DHX29"/>
    <property type="match status" value="1"/>
</dbReference>
<comment type="similarity">
    <text evidence="12">Belongs to the DExH box helicase family.</text>
</comment>
<dbReference type="Pfam" id="PF00271">
    <property type="entry name" value="Helicase_C"/>
    <property type="match status" value="1"/>
</dbReference>
<keyword evidence="9" id="KW-0694">RNA-binding</keyword>
<keyword evidence="7" id="KW-0347">Helicase</keyword>
<evidence type="ECO:0000256" key="10">
    <source>
        <dbReference type="ARBA" id="ARBA00022946"/>
    </source>
</evidence>
<feature type="region of interest" description="Disordered" evidence="13">
    <location>
        <begin position="1"/>
        <end position="70"/>
    </location>
</feature>
<evidence type="ECO:0000259" key="15">
    <source>
        <dbReference type="PROSITE" id="PS51194"/>
    </source>
</evidence>
<evidence type="ECO:0000256" key="12">
    <source>
        <dbReference type="ARBA" id="ARBA00060772"/>
    </source>
</evidence>
<comment type="catalytic activity">
    <reaction evidence="11">
        <text>ATP + H2O = ADP + phosphate + H(+)</text>
        <dbReference type="Rhea" id="RHEA:13065"/>
        <dbReference type="ChEBI" id="CHEBI:15377"/>
        <dbReference type="ChEBI" id="CHEBI:15378"/>
        <dbReference type="ChEBI" id="CHEBI:30616"/>
        <dbReference type="ChEBI" id="CHEBI:43474"/>
        <dbReference type="ChEBI" id="CHEBI:456216"/>
        <dbReference type="EC" id="3.6.4.13"/>
    </reaction>
</comment>
<dbReference type="GO" id="GO:0003723">
    <property type="term" value="F:RNA binding"/>
    <property type="evidence" value="ECO:0007669"/>
    <property type="project" value="UniProtKB-KW"/>
</dbReference>
<dbReference type="CDD" id="cd17917">
    <property type="entry name" value="DEXHc_RHA-like"/>
    <property type="match status" value="1"/>
</dbReference>
<evidence type="ECO:0000256" key="7">
    <source>
        <dbReference type="ARBA" id="ARBA00022806"/>
    </source>
</evidence>
<dbReference type="InterPro" id="IPR027417">
    <property type="entry name" value="P-loop_NTPase"/>
</dbReference>
<dbReference type="Gene3D" id="3.40.50.300">
    <property type="entry name" value="P-loop containing nucleotide triphosphate hydrolases"/>
    <property type="match status" value="2"/>
</dbReference>
<dbReference type="FunFam" id="3.40.50.300:FF:000500">
    <property type="entry name" value="ATP-dependent RNA helicase DHX29"/>
    <property type="match status" value="1"/>
</dbReference>
<keyword evidence="6" id="KW-0378">Hydrolase</keyword>
<dbReference type="SMART" id="SM00847">
    <property type="entry name" value="HA2"/>
    <property type="match status" value="1"/>
</dbReference>
<keyword evidence="8" id="KW-0067">ATP-binding</keyword>
<dbReference type="GO" id="GO:0003724">
    <property type="term" value="F:RNA helicase activity"/>
    <property type="evidence" value="ECO:0007669"/>
    <property type="project" value="UniProtKB-EC"/>
</dbReference>
<dbReference type="Pfam" id="PF21010">
    <property type="entry name" value="HA2_C"/>
    <property type="match status" value="1"/>
</dbReference>
<keyword evidence="5" id="KW-0547">Nucleotide-binding</keyword>
<dbReference type="InterPro" id="IPR059023">
    <property type="entry name" value="RNA_hel_CTD"/>
</dbReference>
<dbReference type="PROSITE" id="PS51194">
    <property type="entry name" value="HELICASE_CTER"/>
    <property type="match status" value="1"/>
</dbReference>
<evidence type="ECO:0000256" key="5">
    <source>
        <dbReference type="ARBA" id="ARBA00022741"/>
    </source>
</evidence>
<reference evidence="16 17" key="1">
    <citation type="journal article" date="2020" name="Nat. Food">
        <title>A phased Vanilla planifolia genome enables genetic improvement of flavour and production.</title>
        <authorList>
            <person name="Hasing T."/>
            <person name="Tang H."/>
            <person name="Brym M."/>
            <person name="Khazi F."/>
            <person name="Huang T."/>
            <person name="Chambers A.H."/>
        </authorList>
    </citation>
    <scope>NUCLEOTIDE SEQUENCE [LARGE SCALE GENOMIC DNA]</scope>
    <source>
        <tissue evidence="16">Leaf</tissue>
    </source>
</reference>
<dbReference type="Gene3D" id="1.20.120.1080">
    <property type="match status" value="1"/>
</dbReference>
<evidence type="ECO:0000256" key="13">
    <source>
        <dbReference type="SAM" id="MobiDB-lite"/>
    </source>
</evidence>
<evidence type="ECO:0000256" key="3">
    <source>
        <dbReference type="ARBA" id="ARBA00022528"/>
    </source>
</evidence>
<dbReference type="FunFam" id="3.40.50.300:FF:000819">
    <property type="entry name" value="ATP dependent RNA helicase, putative"/>
    <property type="match status" value="1"/>
</dbReference>